<dbReference type="Gene3D" id="3.40.50.720">
    <property type="entry name" value="NAD(P)-binding Rossmann-like Domain"/>
    <property type="match status" value="1"/>
</dbReference>
<dbReference type="Proteomes" id="UP000240509">
    <property type="component" value="Unassembled WGS sequence"/>
</dbReference>
<sequence>MSQPLHVVLGASGAAGREVVKALKERNEEVRAASRSKEFEDIETVPADLRYLAQAEESVSGADYVYLCAGLPYDTKVWEKEWPLIMNNVITACEKTEARLIFLDNIYMYGPPPLRLPFSEEHPQKPSSRKGKVRKKIADALMLAHRTGRVRAVIGRSADFYGPGVEKSILYISFLERMLKNKNPQFIGKDPKLSRTFAYTPDIGRALRTLALDEDTYGKVWHLPVSEPVTMVNAAAEFNRVLGTDRKVKTIPRKMFSAAGAFSSDLREVKEMLYQYDHPYIMSTAQFHARFPDFQAVTFREGAREMAHSFMEEKAITAK</sequence>
<dbReference type="RefSeq" id="WP_107586279.1">
    <property type="nucleotide sequence ID" value="NZ_PZJJ01000048.1"/>
</dbReference>
<dbReference type="InterPro" id="IPR001509">
    <property type="entry name" value="Epimerase_deHydtase"/>
</dbReference>
<name>A0A2T4U273_9BACI</name>
<dbReference type="InterPro" id="IPR036291">
    <property type="entry name" value="NAD(P)-bd_dom_sf"/>
</dbReference>
<gene>
    <name evidence="2" type="ORF">C6Y45_16270</name>
</gene>
<dbReference type="PANTHER" id="PTHR48079:SF6">
    <property type="entry name" value="NAD(P)-BINDING DOMAIN-CONTAINING PROTEIN-RELATED"/>
    <property type="match status" value="1"/>
</dbReference>
<dbReference type="OrthoDB" id="112777at2"/>
<dbReference type="SUPFAM" id="SSF51735">
    <property type="entry name" value="NAD(P)-binding Rossmann-fold domains"/>
    <property type="match status" value="1"/>
</dbReference>
<reference evidence="2 3" key="1">
    <citation type="submission" date="2018-03" db="EMBL/GenBank/DDBJ databases">
        <title>Alkalicoccus saliphilus sp. nov., isolated from a mineral pool.</title>
        <authorList>
            <person name="Zhao B."/>
        </authorList>
    </citation>
    <scope>NUCLEOTIDE SEQUENCE [LARGE SCALE GENOMIC DNA]</scope>
    <source>
        <strain evidence="2 3">6AG</strain>
    </source>
</reference>
<dbReference type="GO" id="GO:0004029">
    <property type="term" value="F:aldehyde dehydrogenase (NAD+) activity"/>
    <property type="evidence" value="ECO:0007669"/>
    <property type="project" value="TreeGrafter"/>
</dbReference>
<dbReference type="InterPro" id="IPR051783">
    <property type="entry name" value="NAD(P)-dependent_oxidoreduct"/>
</dbReference>
<comment type="caution">
    <text evidence="2">The sequence shown here is derived from an EMBL/GenBank/DDBJ whole genome shotgun (WGS) entry which is preliminary data.</text>
</comment>
<dbReference type="EMBL" id="PZJJ01000048">
    <property type="protein sequence ID" value="PTL37484.1"/>
    <property type="molecule type" value="Genomic_DNA"/>
</dbReference>
<evidence type="ECO:0000259" key="1">
    <source>
        <dbReference type="Pfam" id="PF01370"/>
    </source>
</evidence>
<feature type="domain" description="NAD-dependent epimerase/dehydratase" evidence="1">
    <location>
        <begin position="7"/>
        <end position="212"/>
    </location>
</feature>
<protein>
    <recommendedName>
        <fullName evidence="1">NAD-dependent epimerase/dehydratase domain-containing protein</fullName>
    </recommendedName>
</protein>
<dbReference type="GO" id="GO:0005737">
    <property type="term" value="C:cytoplasm"/>
    <property type="evidence" value="ECO:0007669"/>
    <property type="project" value="TreeGrafter"/>
</dbReference>
<evidence type="ECO:0000313" key="3">
    <source>
        <dbReference type="Proteomes" id="UP000240509"/>
    </source>
</evidence>
<proteinExistence type="predicted"/>
<evidence type="ECO:0000313" key="2">
    <source>
        <dbReference type="EMBL" id="PTL37484.1"/>
    </source>
</evidence>
<dbReference type="AlphaFoldDB" id="A0A2T4U273"/>
<dbReference type="Pfam" id="PF01370">
    <property type="entry name" value="Epimerase"/>
    <property type="match status" value="1"/>
</dbReference>
<keyword evidence="3" id="KW-1185">Reference proteome</keyword>
<accession>A0A2T4U273</accession>
<dbReference type="PANTHER" id="PTHR48079">
    <property type="entry name" value="PROTEIN YEEZ"/>
    <property type="match status" value="1"/>
</dbReference>
<organism evidence="2 3">
    <name type="scientific">Alkalicoccus saliphilus</name>
    <dbReference type="NCBI Taxonomy" id="200989"/>
    <lineage>
        <taxon>Bacteria</taxon>
        <taxon>Bacillati</taxon>
        <taxon>Bacillota</taxon>
        <taxon>Bacilli</taxon>
        <taxon>Bacillales</taxon>
        <taxon>Bacillaceae</taxon>
        <taxon>Alkalicoccus</taxon>
    </lineage>
</organism>